<feature type="compositionally biased region" description="Basic residues" evidence="5">
    <location>
        <begin position="928"/>
        <end position="937"/>
    </location>
</feature>
<feature type="compositionally biased region" description="Acidic residues" evidence="5">
    <location>
        <begin position="1261"/>
        <end position="1275"/>
    </location>
</feature>
<dbReference type="InterPro" id="IPR001214">
    <property type="entry name" value="SET_dom"/>
</dbReference>
<dbReference type="SMART" id="SM00249">
    <property type="entry name" value="PHD"/>
    <property type="match status" value="1"/>
</dbReference>
<proteinExistence type="predicted"/>
<feature type="compositionally biased region" description="Pro residues" evidence="5">
    <location>
        <begin position="113"/>
        <end position="134"/>
    </location>
</feature>
<dbReference type="GO" id="GO:0006355">
    <property type="term" value="P:regulation of DNA-templated transcription"/>
    <property type="evidence" value="ECO:0007669"/>
    <property type="project" value="TreeGrafter"/>
</dbReference>
<dbReference type="InterPro" id="IPR001965">
    <property type="entry name" value="Znf_PHD"/>
</dbReference>
<keyword evidence="4" id="KW-0156">Chromatin regulator</keyword>
<dbReference type="SMART" id="SM00317">
    <property type="entry name" value="SET"/>
    <property type="match status" value="1"/>
</dbReference>
<feature type="compositionally biased region" description="Basic residues" evidence="5">
    <location>
        <begin position="1428"/>
        <end position="1437"/>
    </location>
</feature>
<feature type="compositionally biased region" description="Pro residues" evidence="5">
    <location>
        <begin position="2024"/>
        <end position="2037"/>
    </location>
</feature>
<dbReference type="Pfam" id="PF20826">
    <property type="entry name" value="PHD_5"/>
    <property type="match status" value="1"/>
</dbReference>
<dbReference type="SUPFAM" id="SSF82199">
    <property type="entry name" value="SET domain"/>
    <property type="match status" value="1"/>
</dbReference>
<feature type="compositionally biased region" description="Gly residues" evidence="5">
    <location>
        <begin position="944"/>
        <end position="961"/>
    </location>
</feature>
<feature type="compositionally biased region" description="Low complexity" evidence="5">
    <location>
        <begin position="915"/>
        <end position="925"/>
    </location>
</feature>
<dbReference type="InterPro" id="IPR013083">
    <property type="entry name" value="Znf_RING/FYVE/PHD"/>
</dbReference>
<feature type="compositionally biased region" description="Low complexity" evidence="5">
    <location>
        <begin position="1843"/>
        <end position="1857"/>
    </location>
</feature>
<organism evidence="8 9">
    <name type="scientific">Rhodotorula mucilaginosa</name>
    <name type="common">Yeast</name>
    <name type="synonym">Rhodotorula rubra</name>
    <dbReference type="NCBI Taxonomy" id="5537"/>
    <lineage>
        <taxon>Eukaryota</taxon>
        <taxon>Fungi</taxon>
        <taxon>Dikarya</taxon>
        <taxon>Basidiomycota</taxon>
        <taxon>Pucciniomycotina</taxon>
        <taxon>Microbotryomycetes</taxon>
        <taxon>Sporidiobolales</taxon>
        <taxon>Sporidiobolaceae</taxon>
        <taxon>Rhodotorula</taxon>
    </lineage>
</organism>
<evidence type="ECO:0000256" key="2">
    <source>
        <dbReference type="ARBA" id="ARBA00022771"/>
    </source>
</evidence>
<dbReference type="OrthoDB" id="2530022at2759"/>
<dbReference type="GO" id="GO:0006325">
    <property type="term" value="P:chromatin organization"/>
    <property type="evidence" value="ECO:0007669"/>
    <property type="project" value="UniProtKB-KW"/>
</dbReference>
<feature type="compositionally biased region" description="Low complexity" evidence="5">
    <location>
        <begin position="1757"/>
        <end position="1786"/>
    </location>
</feature>
<feature type="compositionally biased region" description="Pro residues" evidence="5">
    <location>
        <begin position="552"/>
        <end position="561"/>
    </location>
</feature>
<dbReference type="InterPro" id="IPR019786">
    <property type="entry name" value="Zinc_finger_PHD-type_CS"/>
</dbReference>
<feature type="compositionally biased region" description="Basic and acidic residues" evidence="5">
    <location>
        <begin position="1463"/>
        <end position="1472"/>
    </location>
</feature>
<feature type="domain" description="SET" evidence="7">
    <location>
        <begin position="816"/>
        <end position="1005"/>
    </location>
</feature>
<evidence type="ECO:0008006" key="10">
    <source>
        <dbReference type="Google" id="ProtNLM"/>
    </source>
</evidence>
<dbReference type="CDD" id="cd15550">
    <property type="entry name" value="PHD_MLL5"/>
    <property type="match status" value="1"/>
</dbReference>
<dbReference type="Proteomes" id="UP000777482">
    <property type="component" value="Unassembled WGS sequence"/>
</dbReference>
<feature type="compositionally biased region" description="Polar residues" evidence="5">
    <location>
        <begin position="92"/>
        <end position="108"/>
    </location>
</feature>
<dbReference type="PANTHER" id="PTHR46462:SF3">
    <property type="entry name" value="UPSET, ISOFORM A"/>
    <property type="match status" value="1"/>
</dbReference>
<dbReference type="Gene3D" id="2.170.270.10">
    <property type="entry name" value="SET domain"/>
    <property type="match status" value="1"/>
</dbReference>
<feature type="region of interest" description="Disordered" evidence="5">
    <location>
        <begin position="1228"/>
        <end position="1602"/>
    </location>
</feature>
<evidence type="ECO:0000313" key="8">
    <source>
        <dbReference type="EMBL" id="KAG0656560.1"/>
    </source>
</evidence>
<evidence type="ECO:0000256" key="3">
    <source>
        <dbReference type="ARBA" id="ARBA00022833"/>
    </source>
</evidence>
<evidence type="ECO:0000256" key="5">
    <source>
        <dbReference type="SAM" id="MobiDB-lite"/>
    </source>
</evidence>
<feature type="compositionally biased region" description="Basic and acidic residues" evidence="5">
    <location>
        <begin position="1339"/>
        <end position="1350"/>
    </location>
</feature>
<feature type="compositionally biased region" description="Polar residues" evidence="5">
    <location>
        <begin position="1622"/>
        <end position="1643"/>
    </location>
</feature>
<protein>
    <recommendedName>
        <fullName evidence="10">SET domain-containing protein</fullName>
    </recommendedName>
</protein>
<evidence type="ECO:0000256" key="1">
    <source>
        <dbReference type="ARBA" id="ARBA00022723"/>
    </source>
</evidence>
<sequence length="2053" mass="210424">MPSALDLLSAAALLDQPTHDSIVAAASASASPAVNNDTPAIPPGAGLFAHAQEQPHHHVPASVVAAAAAAAQAHQLGDIARAVINSGAVANQGQGRQRVPSSSGSTGLFAQVLPPPPGPQPVVSLPPLPSPPVGLSPQQQQTHSHGTRRQAREQQQQQQQQQQQRRLHFYTAADGTAQLAGPAPPAAAAVTGLPPLPALPLPSTLPPLPSLPRSTASISPLPTYGGVVPAQPQQPPQPQPQPQPQPPARKPPPPPYAVPPESGLIRCVCPYTVDDGFTIQCDLCNVWQHAACVGIPSLTDVPDEYCCERCDPVGARERGVDGRLAEVGMRVRMREMERVQEQIKRAEALQALHHKDWLEREAAAAAAAAAREQDAAAGGPQHRATVSEKARSHASSAAAAVDDDPDFTLHGSSTTPRSRPRATKPRRSGGGGTTTTSAVATAASALAGVTSSPQQQAAPTTTTTTTKSSREEPAAPPASAAEPSTVTTMNAELSEQKPEESDVEMTAAAADSLPEPGADQQPHVVSTSAAAETVQAPAPAPVPASVVVPPPAALPTLPPAVPTKTPVPIGRKRRVAKQPKSRVTSTGGGGGGDGTDDGAAAVALAPPTEPSDGGARLSSLRDRDRAAKNASASASAYDDSGLSSSEDERTDSMMTTTAAAAATTSSSSRGGDRQARNATVDDEDRYDSWQYEFTPIDSNLYPDVALLDHLEHVLSKPPVSPLDEIDGAERPNWQSLRERQDATRGMASGRTSAKLVEAVYDLQPAYVELPTLPPPAPIVVKPLPLSATNIAQPPVQAAYIPTPYSASLHASSAAAQAMCPYPRPKSFALFATAPIAAGSYITDFKGEIVDLAQYRSDPINQYPLVGAPKGAVRALPHPWSLVVDARRWGNEARFARSGCKPNAILRVVKTDTNPLTTTTTLAQDQAQRRRGKPKGRSRSTTPFPGGGGGGGAGEGNSGRGGTAQWSAQRLEHPVAGTFHVAIFALTDIHKRDEIILPWDWDDAHLVHLLPSLLALPSPSASPSLLQSLANHLDAAANLSRSMALVADALLAPASSSLNGGCACDRKRDCAVWWLARGGAASCFSLTAKGGGGRATDDVGIAFLNAFAGANGRDKEGIDPSVAKRKAGGGGSNARQIDLGALVGLERGWLVRESEKAKEAAAEIQSAAEDGVEGDTDEVVANDPDAMSIDPKPSAAVHLQVTRVDISPSSALTSLPSDDAPVLEVAAKAARPPKEVVPSANEAANDSDSSELTEPLSNLSALEDDDDDDDLSEPDDSVLSPPLPSKVKELSRDVSPQPLPPPKKRKPAAKKPSSRAGKSSAAPSSKEEAPKKASPAPSKSKQDKAKKEAKDSKKRKVARVYSSSESESEPVSQESSRAASRALSPARESSEETRKSSTPAVPPPASGNQASRPKKRPASSTPSGLAALKIRKVKKHSRRIDSDESEEETRPAKSSLVEPVQKADVGEDVKMNTDEAVTQSAASSSAAAADASPDATMTSIDETAKSESPAAQPVEQPAQPPPVRARLSFAEYRQRQMNTPGRPIPPPPPPPPPPLPQPLSVVPAGDSTVGSVEVKAPASAPVPPPPPPPPPRQQTPVAHPLAGVTAAQLEALAGALAAASSSPTFTPTMSLTSLSGPSPSQSALSLGLVSETPPIKPSVFLRPPPPRPPPPPPPPPPASAFGEGKLGTSAELSSLQASGPSAVPGGDGDEPEAGTPPLPPLRGLADPPTEPLPAAETPESGKLSAADILKSIGDYFGSASATPSAAKPARQLAPDALAAANSPSAVSQGTPPLPPPRTPFSGAPVASELPAAWSEHSSTAPRGPVAQNRRSSISQTGSALGLHSTSLPSFSSSAAAVSTMQPPSGPRASGPSPLPGFRPISSQSPVSGSGFLPSYPRASQSPYGKPALLQKSPAGAFSRAPLPSVTPARQASVSPAMGSNMSLYAGGSVRPSPPVRPVELGGSIPTGPKAMQTGLVPAANAGRPSHPGTASPATPTTPAQNLPSRGGWGPAGRGRGGGGFGGGPPSGPRHPGSGPPPRGRGGWGWRGRGGGGRG</sequence>
<keyword evidence="2" id="KW-0863">Zinc-finger</keyword>
<gene>
    <name evidence="8" type="ORF">C6P46_007049</name>
</gene>
<evidence type="ECO:0000313" key="9">
    <source>
        <dbReference type="Proteomes" id="UP000777482"/>
    </source>
</evidence>
<keyword evidence="3" id="KW-0862">Zinc</keyword>
<feature type="region of interest" description="Disordered" evidence="5">
    <location>
        <begin position="92"/>
        <end position="166"/>
    </location>
</feature>
<feature type="domain" description="Zinc finger PHD-type" evidence="6">
    <location>
        <begin position="266"/>
        <end position="311"/>
    </location>
</feature>
<dbReference type="SUPFAM" id="SSF57903">
    <property type="entry name" value="FYVE/PHD zinc finger"/>
    <property type="match status" value="1"/>
</dbReference>
<feature type="region of interest" description="Disordered" evidence="5">
    <location>
        <begin position="915"/>
        <end position="964"/>
    </location>
</feature>
<feature type="compositionally biased region" description="Low complexity" evidence="5">
    <location>
        <begin position="434"/>
        <end position="466"/>
    </location>
</feature>
<dbReference type="GO" id="GO:0034967">
    <property type="term" value="C:Set3 complex"/>
    <property type="evidence" value="ECO:0007669"/>
    <property type="project" value="TreeGrafter"/>
</dbReference>
<dbReference type="InterPro" id="IPR046341">
    <property type="entry name" value="SET_dom_sf"/>
</dbReference>
<feature type="compositionally biased region" description="Basic residues" evidence="5">
    <location>
        <begin position="1301"/>
        <end position="1312"/>
    </location>
</feature>
<evidence type="ECO:0000259" key="6">
    <source>
        <dbReference type="SMART" id="SM00249"/>
    </source>
</evidence>
<feature type="compositionally biased region" description="Pro residues" evidence="5">
    <location>
        <begin position="1661"/>
        <end position="1677"/>
    </location>
</feature>
<feature type="region of interest" description="Disordered" evidence="5">
    <location>
        <begin position="552"/>
        <end position="681"/>
    </location>
</feature>
<feature type="compositionally biased region" description="Polar residues" evidence="5">
    <location>
        <begin position="1827"/>
        <end position="1837"/>
    </location>
</feature>
<dbReference type="PANTHER" id="PTHR46462">
    <property type="entry name" value="UPSET, ISOFORM A"/>
    <property type="match status" value="1"/>
</dbReference>
<dbReference type="GO" id="GO:0008270">
    <property type="term" value="F:zinc ion binding"/>
    <property type="evidence" value="ECO:0007669"/>
    <property type="project" value="UniProtKB-KW"/>
</dbReference>
<feature type="compositionally biased region" description="Pro residues" evidence="5">
    <location>
        <begin position="1541"/>
        <end position="1556"/>
    </location>
</feature>
<feature type="region of interest" description="Disordered" evidence="5">
    <location>
        <begin position="207"/>
        <end position="257"/>
    </location>
</feature>
<feature type="compositionally biased region" description="Low complexity" evidence="5">
    <location>
        <begin position="1479"/>
        <end position="1494"/>
    </location>
</feature>
<dbReference type="InterPro" id="IPR011011">
    <property type="entry name" value="Znf_FYVE_PHD"/>
</dbReference>
<feature type="compositionally biased region" description="Polar residues" evidence="5">
    <location>
        <begin position="1926"/>
        <end position="1941"/>
    </location>
</feature>
<feature type="compositionally biased region" description="Polar residues" evidence="5">
    <location>
        <begin position="1689"/>
        <end position="1698"/>
    </location>
</feature>
<comment type="caution">
    <text evidence="8">The sequence shown here is derived from an EMBL/GenBank/DDBJ whole genome shotgun (WGS) entry which is preliminary data.</text>
</comment>
<keyword evidence="9" id="KW-1185">Reference proteome</keyword>
<feature type="compositionally biased region" description="Gly residues" evidence="5">
    <location>
        <begin position="2005"/>
        <end position="2023"/>
    </location>
</feature>
<feature type="region of interest" description="Disordered" evidence="5">
    <location>
        <begin position="369"/>
        <end position="532"/>
    </location>
</feature>
<dbReference type="EMBL" id="PUHQ01000095">
    <property type="protein sequence ID" value="KAG0656560.1"/>
    <property type="molecule type" value="Genomic_DNA"/>
</dbReference>
<feature type="compositionally biased region" description="Low complexity" evidence="5">
    <location>
        <begin position="153"/>
        <end position="164"/>
    </location>
</feature>
<feature type="compositionally biased region" description="Basic residues" evidence="5">
    <location>
        <begin position="418"/>
        <end position="427"/>
    </location>
</feature>
<feature type="compositionally biased region" description="Low complexity" evidence="5">
    <location>
        <begin position="652"/>
        <end position="668"/>
    </location>
</feature>
<dbReference type="PROSITE" id="PS01359">
    <property type="entry name" value="ZF_PHD_1"/>
    <property type="match status" value="1"/>
</dbReference>
<evidence type="ECO:0000256" key="4">
    <source>
        <dbReference type="ARBA" id="ARBA00022853"/>
    </source>
</evidence>
<feature type="compositionally biased region" description="Low complexity" evidence="5">
    <location>
        <begin position="1986"/>
        <end position="2004"/>
    </location>
</feature>
<feature type="compositionally biased region" description="Low complexity" evidence="5">
    <location>
        <begin position="628"/>
        <end position="644"/>
    </location>
</feature>
<accession>A0A9P6VXM2</accession>
<feature type="compositionally biased region" description="Low complexity" evidence="5">
    <location>
        <begin position="1723"/>
        <end position="1737"/>
    </location>
</feature>
<feature type="compositionally biased region" description="Low complexity" evidence="5">
    <location>
        <begin position="1361"/>
        <end position="1386"/>
    </location>
</feature>
<feature type="compositionally biased region" description="Pro residues" evidence="5">
    <location>
        <begin position="232"/>
        <end position="257"/>
    </location>
</feature>
<feature type="compositionally biased region" description="Gly residues" evidence="5">
    <location>
        <begin position="2038"/>
        <end position="2053"/>
    </location>
</feature>
<keyword evidence="1" id="KW-0479">Metal-binding</keyword>
<feature type="region of interest" description="Disordered" evidence="5">
    <location>
        <begin position="1616"/>
        <end position="2053"/>
    </location>
</feature>
<dbReference type="Gene3D" id="3.30.40.10">
    <property type="entry name" value="Zinc/RING finger domain, C3HC4 (zinc finger)"/>
    <property type="match status" value="1"/>
</dbReference>
<reference evidence="8 9" key="1">
    <citation type="submission" date="2020-11" db="EMBL/GenBank/DDBJ databases">
        <title>Kefir isolates.</title>
        <authorList>
            <person name="Marcisauskas S."/>
            <person name="Kim Y."/>
            <person name="Blasche S."/>
        </authorList>
    </citation>
    <scope>NUCLEOTIDE SEQUENCE [LARGE SCALE GENOMIC DNA]</scope>
    <source>
        <strain evidence="8 9">KR</strain>
    </source>
</reference>
<name>A0A9P6VXM2_RHOMI</name>
<feature type="compositionally biased region" description="Pro residues" evidence="5">
    <location>
        <begin position="1579"/>
        <end position="1592"/>
    </location>
</feature>
<feature type="compositionally biased region" description="Basic residues" evidence="5">
    <location>
        <begin position="570"/>
        <end position="580"/>
    </location>
</feature>
<dbReference type="GO" id="GO:0070210">
    <property type="term" value="C:Rpd3L-Expanded complex"/>
    <property type="evidence" value="ECO:0007669"/>
    <property type="project" value="TreeGrafter"/>
</dbReference>
<feature type="compositionally biased region" description="Low complexity" evidence="5">
    <location>
        <begin position="1313"/>
        <end position="1323"/>
    </location>
</feature>
<evidence type="ECO:0000259" key="7">
    <source>
        <dbReference type="SMART" id="SM00317"/>
    </source>
</evidence>